<feature type="compositionally biased region" description="Basic and acidic residues" evidence="6">
    <location>
        <begin position="121"/>
        <end position="134"/>
    </location>
</feature>
<evidence type="ECO:0000256" key="6">
    <source>
        <dbReference type="SAM" id="MobiDB-lite"/>
    </source>
</evidence>
<keyword evidence="4 5" id="KW-0862">Zinc</keyword>
<evidence type="ECO:0000313" key="7">
    <source>
        <dbReference type="EMBL" id="GII23778.1"/>
    </source>
</evidence>
<keyword evidence="2 5" id="KW-0533">Nickel</keyword>
<feature type="binding site" evidence="5">
    <location>
        <position position="89"/>
    </location>
    <ligand>
        <name>Zn(2+)</name>
        <dbReference type="ChEBI" id="CHEBI:29105"/>
    </ligand>
</feature>
<evidence type="ECO:0000256" key="5">
    <source>
        <dbReference type="HAMAP-Rule" id="MF_00213"/>
    </source>
</evidence>
<dbReference type="AlphaFoldDB" id="A0A8J3X4G0"/>
<proteinExistence type="inferred from homology"/>
<organism evidence="7 8">
    <name type="scientific">Planosporangium mesophilum</name>
    <dbReference type="NCBI Taxonomy" id="689768"/>
    <lineage>
        <taxon>Bacteria</taxon>
        <taxon>Bacillati</taxon>
        <taxon>Actinomycetota</taxon>
        <taxon>Actinomycetes</taxon>
        <taxon>Micromonosporales</taxon>
        <taxon>Micromonosporaceae</taxon>
        <taxon>Planosporangium</taxon>
    </lineage>
</organism>
<dbReference type="RefSeq" id="WP_168114213.1">
    <property type="nucleotide sequence ID" value="NZ_BOON01000031.1"/>
</dbReference>
<dbReference type="Pfam" id="PF01155">
    <property type="entry name" value="HypA"/>
    <property type="match status" value="1"/>
</dbReference>
<dbReference type="GO" id="GO:0051604">
    <property type="term" value="P:protein maturation"/>
    <property type="evidence" value="ECO:0007669"/>
    <property type="project" value="InterPro"/>
</dbReference>
<dbReference type="HAMAP" id="MF_00213">
    <property type="entry name" value="HypA_HybF"/>
    <property type="match status" value="1"/>
</dbReference>
<dbReference type="Gene3D" id="3.30.2320.80">
    <property type="match status" value="1"/>
</dbReference>
<evidence type="ECO:0000256" key="4">
    <source>
        <dbReference type="ARBA" id="ARBA00022833"/>
    </source>
</evidence>
<evidence type="ECO:0000256" key="3">
    <source>
        <dbReference type="ARBA" id="ARBA00022723"/>
    </source>
</evidence>
<evidence type="ECO:0000313" key="8">
    <source>
        <dbReference type="Proteomes" id="UP000599074"/>
    </source>
</evidence>
<comment type="similarity">
    <text evidence="1 5">Belongs to the HypA/HybF family.</text>
</comment>
<evidence type="ECO:0000256" key="1">
    <source>
        <dbReference type="ARBA" id="ARBA00010748"/>
    </source>
</evidence>
<dbReference type="PIRSF" id="PIRSF004761">
    <property type="entry name" value="Hydrgn_mat_HypA"/>
    <property type="match status" value="1"/>
</dbReference>
<name>A0A8J3X4G0_9ACTN</name>
<dbReference type="InterPro" id="IPR020538">
    <property type="entry name" value="Hydgase_Ni_incorp_HypA/HybF_CS"/>
</dbReference>
<protein>
    <recommendedName>
        <fullName evidence="5">Hydrogenase maturation factor HypA</fullName>
    </recommendedName>
</protein>
<evidence type="ECO:0000256" key="2">
    <source>
        <dbReference type="ARBA" id="ARBA00022596"/>
    </source>
</evidence>
<comment type="caution">
    <text evidence="7">The sequence shown here is derived from an EMBL/GenBank/DDBJ whole genome shotgun (WGS) entry which is preliminary data.</text>
</comment>
<keyword evidence="3 5" id="KW-0479">Metal-binding</keyword>
<dbReference type="PANTHER" id="PTHR34535">
    <property type="entry name" value="HYDROGENASE MATURATION FACTOR HYPA"/>
    <property type="match status" value="1"/>
</dbReference>
<dbReference type="InterPro" id="IPR000688">
    <property type="entry name" value="HypA/HybF"/>
</dbReference>
<comment type="function">
    <text evidence="5">Involved in the maturation of [NiFe] hydrogenases. Required for nickel insertion into the metal center of the hydrogenase.</text>
</comment>
<feature type="binding site" evidence="5">
    <location>
        <position position="2"/>
    </location>
    <ligand>
        <name>Ni(2+)</name>
        <dbReference type="ChEBI" id="CHEBI:49786"/>
    </ligand>
</feature>
<sequence>MHEIGLCEPFVEAIERRAAGRRVTAVRMRIGVLHRVVEPSLEQAFALVSAGTVAEGAAVELVTVPARAACPACGWQDETAEPVALCPACGASGTELIGGDELVLESITVAENGTPGASGTPREEVSSDVSGDSR</sequence>
<dbReference type="EMBL" id="BOON01000031">
    <property type="protein sequence ID" value="GII23778.1"/>
    <property type="molecule type" value="Genomic_DNA"/>
</dbReference>
<reference evidence="7" key="1">
    <citation type="submission" date="2021-01" db="EMBL/GenBank/DDBJ databases">
        <title>Whole genome shotgun sequence of Planosporangium mesophilum NBRC 109066.</title>
        <authorList>
            <person name="Komaki H."/>
            <person name="Tamura T."/>
        </authorList>
    </citation>
    <scope>NUCLEOTIDE SEQUENCE</scope>
    <source>
        <strain evidence="7">NBRC 109066</strain>
    </source>
</reference>
<feature type="binding site" evidence="5">
    <location>
        <position position="86"/>
    </location>
    <ligand>
        <name>Zn(2+)</name>
        <dbReference type="ChEBI" id="CHEBI:29105"/>
    </ligand>
</feature>
<gene>
    <name evidence="5 7" type="primary">hypA</name>
    <name evidence="7" type="ORF">Pme01_33750</name>
</gene>
<dbReference type="GO" id="GO:0016151">
    <property type="term" value="F:nickel cation binding"/>
    <property type="evidence" value="ECO:0007669"/>
    <property type="project" value="UniProtKB-UniRule"/>
</dbReference>
<dbReference type="PROSITE" id="PS01249">
    <property type="entry name" value="HYPA"/>
    <property type="match status" value="1"/>
</dbReference>
<feature type="binding site" evidence="5">
    <location>
        <position position="70"/>
    </location>
    <ligand>
        <name>Zn(2+)</name>
        <dbReference type="ChEBI" id="CHEBI:29105"/>
    </ligand>
</feature>
<dbReference type="GO" id="GO:0008270">
    <property type="term" value="F:zinc ion binding"/>
    <property type="evidence" value="ECO:0007669"/>
    <property type="project" value="UniProtKB-UniRule"/>
</dbReference>
<feature type="region of interest" description="Disordered" evidence="6">
    <location>
        <begin position="111"/>
        <end position="134"/>
    </location>
</feature>
<feature type="binding site" evidence="5">
    <location>
        <position position="73"/>
    </location>
    <ligand>
        <name>Zn(2+)</name>
        <dbReference type="ChEBI" id="CHEBI:29105"/>
    </ligand>
</feature>
<accession>A0A8J3X4G0</accession>
<dbReference type="Proteomes" id="UP000599074">
    <property type="component" value="Unassembled WGS sequence"/>
</dbReference>
<dbReference type="PANTHER" id="PTHR34535:SF3">
    <property type="entry name" value="HYDROGENASE MATURATION FACTOR HYPA"/>
    <property type="match status" value="1"/>
</dbReference>
<keyword evidence="8" id="KW-1185">Reference proteome</keyword>